<feature type="non-terminal residue" evidence="1">
    <location>
        <position position="37"/>
    </location>
</feature>
<evidence type="ECO:0000313" key="1">
    <source>
        <dbReference type="EMBL" id="SVB90299.1"/>
    </source>
</evidence>
<proteinExistence type="predicted"/>
<protein>
    <submittedName>
        <fullName evidence="1">Uncharacterized protein</fullName>
    </submittedName>
</protein>
<dbReference type="AlphaFoldDB" id="A0A382HT01"/>
<organism evidence="1">
    <name type="scientific">marine metagenome</name>
    <dbReference type="NCBI Taxonomy" id="408172"/>
    <lineage>
        <taxon>unclassified sequences</taxon>
        <taxon>metagenomes</taxon>
        <taxon>ecological metagenomes</taxon>
    </lineage>
</organism>
<accession>A0A382HT01</accession>
<name>A0A382HT01_9ZZZZ</name>
<reference evidence="1" key="1">
    <citation type="submission" date="2018-05" db="EMBL/GenBank/DDBJ databases">
        <authorList>
            <person name="Lanie J.A."/>
            <person name="Ng W.-L."/>
            <person name="Kazmierczak K.M."/>
            <person name="Andrzejewski T.M."/>
            <person name="Davidsen T.M."/>
            <person name="Wayne K.J."/>
            <person name="Tettelin H."/>
            <person name="Glass J.I."/>
            <person name="Rusch D."/>
            <person name="Podicherti R."/>
            <person name="Tsui H.-C.T."/>
            <person name="Winkler M.E."/>
        </authorList>
    </citation>
    <scope>NUCLEOTIDE SEQUENCE</scope>
</reference>
<dbReference type="EMBL" id="UINC01063067">
    <property type="protein sequence ID" value="SVB90299.1"/>
    <property type="molecule type" value="Genomic_DNA"/>
</dbReference>
<gene>
    <name evidence="1" type="ORF">METZ01_LOCUS243153</name>
</gene>
<sequence>MNFLALLLALGVESLLTHFFYLREFRWLNSLLDRGFA</sequence>